<dbReference type="Proteomes" id="UP000321196">
    <property type="component" value="Unassembled WGS sequence"/>
</dbReference>
<dbReference type="GO" id="GO:0016491">
    <property type="term" value="F:oxidoreductase activity"/>
    <property type="evidence" value="ECO:0007669"/>
    <property type="project" value="UniProtKB-KW"/>
</dbReference>
<feature type="domain" description="Vitamin K epoxide reductase" evidence="11">
    <location>
        <begin position="8"/>
        <end position="149"/>
    </location>
</feature>
<accession>A0A5C8HQA8</accession>
<gene>
    <name evidence="12" type="ORF">FVP60_01405</name>
</gene>
<evidence type="ECO:0000256" key="9">
    <source>
        <dbReference type="ARBA" id="ARBA00023284"/>
    </source>
</evidence>
<evidence type="ECO:0000256" key="4">
    <source>
        <dbReference type="ARBA" id="ARBA00022719"/>
    </source>
</evidence>
<evidence type="ECO:0000256" key="10">
    <source>
        <dbReference type="SAM" id="Phobius"/>
    </source>
</evidence>
<dbReference type="AlphaFoldDB" id="A0A5C8HQA8"/>
<comment type="caution">
    <text evidence="12">The sequence shown here is derived from an EMBL/GenBank/DDBJ whole genome shotgun (WGS) entry which is preliminary data.</text>
</comment>
<dbReference type="EMBL" id="VRSW01000001">
    <property type="protein sequence ID" value="TXK05677.1"/>
    <property type="molecule type" value="Genomic_DNA"/>
</dbReference>
<name>A0A5C8HQA8_9MICO</name>
<keyword evidence="3 10" id="KW-0812">Transmembrane</keyword>
<dbReference type="GO" id="GO:0016020">
    <property type="term" value="C:membrane"/>
    <property type="evidence" value="ECO:0007669"/>
    <property type="project" value="UniProtKB-SubCell"/>
</dbReference>
<dbReference type="GO" id="GO:0048038">
    <property type="term" value="F:quinone binding"/>
    <property type="evidence" value="ECO:0007669"/>
    <property type="project" value="UniProtKB-KW"/>
</dbReference>
<comment type="similarity">
    <text evidence="2">Belongs to the VKOR family.</text>
</comment>
<evidence type="ECO:0000256" key="2">
    <source>
        <dbReference type="ARBA" id="ARBA00006214"/>
    </source>
</evidence>
<feature type="transmembrane region" description="Helical" evidence="10">
    <location>
        <begin position="124"/>
        <end position="145"/>
    </location>
</feature>
<keyword evidence="5 10" id="KW-1133">Transmembrane helix</keyword>
<organism evidence="12 13">
    <name type="scientific">Microbacterium mitrae</name>
    <dbReference type="NCBI Taxonomy" id="664640"/>
    <lineage>
        <taxon>Bacteria</taxon>
        <taxon>Bacillati</taxon>
        <taxon>Actinomycetota</taxon>
        <taxon>Actinomycetes</taxon>
        <taxon>Micrococcales</taxon>
        <taxon>Microbacteriaceae</taxon>
        <taxon>Microbacterium</taxon>
    </lineage>
</organism>
<sequence>MTEQRTRPTVFAIWLIIAGVIGWWAAFQLTLERFHLLQNPDAILNCDISPLVQCKANLESAQGAVFGFPNPILGLTMWVAPIVVGVAILAGARFAKWFWFLFWCGFVFAMGFVIWLMTQSIYELGTLCPWCMVTWAVVIPSFWAVTFHVMRQGVFGDGARELGEKLMGWTPLFTVVSYVAVAVMAQLRLDLLSVLFI</sequence>
<keyword evidence="8" id="KW-1015">Disulfide bond</keyword>
<keyword evidence="7 10" id="KW-0472">Membrane</keyword>
<feature type="transmembrane region" description="Helical" evidence="10">
    <location>
        <begin position="72"/>
        <end position="90"/>
    </location>
</feature>
<dbReference type="CDD" id="cd12922">
    <property type="entry name" value="VKOR_5"/>
    <property type="match status" value="1"/>
</dbReference>
<evidence type="ECO:0000256" key="1">
    <source>
        <dbReference type="ARBA" id="ARBA00004141"/>
    </source>
</evidence>
<dbReference type="RefSeq" id="WP_147824488.1">
    <property type="nucleotide sequence ID" value="NZ_BAAARG010000001.1"/>
</dbReference>
<keyword evidence="6" id="KW-0560">Oxidoreductase</keyword>
<evidence type="ECO:0000256" key="6">
    <source>
        <dbReference type="ARBA" id="ARBA00023002"/>
    </source>
</evidence>
<protein>
    <submittedName>
        <fullName evidence="12">Vitamin K epoxide reductase family protein</fullName>
    </submittedName>
</protein>
<dbReference type="InterPro" id="IPR038354">
    <property type="entry name" value="VKOR_sf"/>
</dbReference>
<dbReference type="SMART" id="SM00756">
    <property type="entry name" value="VKc"/>
    <property type="match status" value="1"/>
</dbReference>
<feature type="transmembrane region" description="Helical" evidence="10">
    <location>
        <begin position="166"/>
        <end position="187"/>
    </location>
</feature>
<keyword evidence="4" id="KW-0874">Quinone</keyword>
<keyword evidence="9" id="KW-0676">Redox-active center</keyword>
<feature type="transmembrane region" description="Helical" evidence="10">
    <location>
        <begin position="12"/>
        <end position="31"/>
    </location>
</feature>
<comment type="subcellular location">
    <subcellularLocation>
        <location evidence="1">Membrane</location>
        <topology evidence="1">Multi-pass membrane protein</topology>
    </subcellularLocation>
</comment>
<evidence type="ECO:0000259" key="11">
    <source>
        <dbReference type="SMART" id="SM00756"/>
    </source>
</evidence>
<evidence type="ECO:0000313" key="12">
    <source>
        <dbReference type="EMBL" id="TXK05677.1"/>
    </source>
</evidence>
<evidence type="ECO:0000256" key="8">
    <source>
        <dbReference type="ARBA" id="ARBA00023157"/>
    </source>
</evidence>
<evidence type="ECO:0000256" key="7">
    <source>
        <dbReference type="ARBA" id="ARBA00023136"/>
    </source>
</evidence>
<evidence type="ECO:0000256" key="3">
    <source>
        <dbReference type="ARBA" id="ARBA00022692"/>
    </source>
</evidence>
<dbReference type="InterPro" id="IPR041714">
    <property type="entry name" value="VKOR_Actinobacteria"/>
</dbReference>
<evidence type="ECO:0000313" key="13">
    <source>
        <dbReference type="Proteomes" id="UP000321196"/>
    </source>
</evidence>
<dbReference type="OrthoDB" id="9783799at2"/>
<reference evidence="12 13" key="1">
    <citation type="submission" date="2019-08" db="EMBL/GenBank/DDBJ databases">
        <authorList>
            <person name="Dong K."/>
        </authorList>
    </citation>
    <scope>NUCLEOTIDE SEQUENCE [LARGE SCALE GENOMIC DNA]</scope>
    <source>
        <strain evidence="12 13">M4-8</strain>
    </source>
</reference>
<evidence type="ECO:0000256" key="5">
    <source>
        <dbReference type="ARBA" id="ARBA00022989"/>
    </source>
</evidence>
<dbReference type="InterPro" id="IPR012932">
    <property type="entry name" value="VKOR"/>
</dbReference>
<dbReference type="Gene3D" id="1.20.1440.130">
    <property type="entry name" value="VKOR domain"/>
    <property type="match status" value="1"/>
</dbReference>
<proteinExistence type="inferred from homology"/>
<dbReference type="Pfam" id="PF07884">
    <property type="entry name" value="VKOR"/>
    <property type="match status" value="1"/>
</dbReference>
<feature type="transmembrane region" description="Helical" evidence="10">
    <location>
        <begin position="97"/>
        <end position="118"/>
    </location>
</feature>
<keyword evidence="13" id="KW-1185">Reference proteome</keyword>